<evidence type="ECO:0000256" key="4">
    <source>
        <dbReference type="ARBA" id="ARBA00022840"/>
    </source>
</evidence>
<feature type="domain" description="DNA2/NAM7 helicase helicase" evidence="6">
    <location>
        <begin position="464"/>
        <end position="542"/>
    </location>
</feature>
<dbReference type="Proteomes" id="UP000295252">
    <property type="component" value="Chromosome V"/>
</dbReference>
<keyword evidence="2" id="KW-0378">Hydrolase</keyword>
<dbReference type="Gene3D" id="1.25.40.10">
    <property type="entry name" value="Tetratricopeptide repeat domain"/>
    <property type="match status" value="1"/>
</dbReference>
<dbReference type="STRING" id="49390.A0A068V1X5"/>
<keyword evidence="3" id="KW-0347">Helicase</keyword>
<evidence type="ECO:0008006" key="11">
    <source>
        <dbReference type="Google" id="ProtNLM"/>
    </source>
</evidence>
<keyword evidence="4" id="KW-0067">ATP-binding</keyword>
<gene>
    <name evidence="9" type="ORF">GSCOC_T00042014001</name>
</gene>
<dbReference type="SUPFAM" id="SSF52540">
    <property type="entry name" value="P-loop containing nucleoside triphosphate hydrolases"/>
    <property type="match status" value="2"/>
</dbReference>
<evidence type="ECO:0000256" key="2">
    <source>
        <dbReference type="ARBA" id="ARBA00022801"/>
    </source>
</evidence>
<dbReference type="Gene3D" id="3.40.50.300">
    <property type="entry name" value="P-loop containing nucleotide triphosphate hydrolases"/>
    <property type="match status" value="4"/>
</dbReference>
<evidence type="ECO:0000313" key="9">
    <source>
        <dbReference type="EMBL" id="CDP14636.1"/>
    </source>
</evidence>
<dbReference type="InterPro" id="IPR011990">
    <property type="entry name" value="TPR-like_helical_dom_sf"/>
</dbReference>
<accession>A0A068V1X5</accession>
<dbReference type="PANTHER" id="PTHR21529:SF4">
    <property type="entry name" value="TPR AND ANKYRIN REPEAT-CONTAINING PROTEIN 1"/>
    <property type="match status" value="1"/>
</dbReference>
<evidence type="ECO:0000259" key="8">
    <source>
        <dbReference type="Pfam" id="PF20073"/>
    </source>
</evidence>
<dbReference type="InterPro" id="IPR039904">
    <property type="entry name" value="TRANK1"/>
</dbReference>
<proteinExistence type="predicted"/>
<evidence type="ECO:0000313" key="10">
    <source>
        <dbReference type="Proteomes" id="UP000295252"/>
    </source>
</evidence>
<feature type="domain" description="DNA2/NAM7 helicase helicase" evidence="6">
    <location>
        <begin position="176"/>
        <end position="323"/>
    </location>
</feature>
<feature type="domain" description="UvrD-like helicase ATP-binding" evidence="5">
    <location>
        <begin position="1016"/>
        <end position="1360"/>
    </location>
</feature>
<dbReference type="InParanoid" id="A0A068V1X5"/>
<dbReference type="Pfam" id="PF00580">
    <property type="entry name" value="UvrD-helicase"/>
    <property type="match status" value="1"/>
</dbReference>
<feature type="domain" description="DUF6469" evidence="8">
    <location>
        <begin position="8"/>
        <end position="137"/>
    </location>
</feature>
<keyword evidence="10" id="KW-1185">Reference proteome</keyword>
<dbReference type="Pfam" id="PF13086">
    <property type="entry name" value="AAA_11"/>
    <property type="match status" value="2"/>
</dbReference>
<sequence length="2630" mass="300248">MEFIHQAPFAEVQILEEAKSCGKFLYDVKVDQWKNKFVDHGKELYKVLPGDILVISDSKPETSSDLQRMHWSWTLASVTDIKGEGIDESTSSTKFKVKTPEDMPFKGGKQDWLYVVYLTNTMTNKRIWKALHWFKNLTLIEKVLFSNAMVEEQCDSCSVNHTGQLSESFGSDLYSQMNESQSEAIRASLHKMTCDQNSHIELIWGPPGTGKTKTVSQILFILLRMNYRTLCCAPTNVAVNEVASRVVKLVKEAYAAESEKCDPFTPLGDIILFGNKDRLKVAPDIEDMYLDYRVKRLVECFAPSNGLKHCVRSMIDLLEHGASHYHIFLENELIKTKENKDEAPKDKPQSFLEFIRARVKAILPSLGRCLITFCTHVPKSFVAKQNFENMVHLIYLLESLEKELSEKVLTSDILEKLYSSSIMVEDFSKAVTCTWFLPDIRSKCLFVLKTVHSTLENLGIPAAVNEESIRELCFQMATLVFCTASTSYKLHRTNVEPLKVLVIDEAAQLKECESLIPLQLPGLKHAILVGDECQLPASVNSKISANAAFGRSLFERLSSLGQPKHLLNIQYRMHPSISCFPNSIFYSGKMMDAPEVRSKMHERCFLREKMFGPYSFINVPGGKEDSDGDDYSLRNIVEAAVVVKIVQKLYKGTSRLPTWNGTDTSLSVGVISPYAAQVALVQEKLRHKFENLDNFVVTVKSIDGYQGGEQDIVLLSTVRANNKGSIGFLSSPQRTNVALTRARHCLWIFGNVDTLTNTRSVWKALICDAKARGCFFSADEDADVSNTILDVKKELDQMEDLLNGDSTLFKQQRWKVLFSDDFQKSFRKMTSTRMKKLVLNLLLSLASGWRPKKINVDLVCERSSQIVKHFKVEGLYVVCSIDIVKKSNYMQVLKVWDILPLEEIPKLLKRLDNIFNMYTDDFINQCKQKCLKGRAELPKCWPNSSKIIRHKNMNNGKSVADSTDSALDGGCYAENSRVSESLQLMKFYSLSPGAASHLLFSRDGQELDLPFEVTDEEWEIIQFCKSSFILGRSGTGKTTVLSMKLFEKEQIYHIASEGFTTAENSMSTSVLKRTEFDHSTGVTRETFLFQLFVTVSPRLCSAVKHHVSRLISFACSGNFPSETSLNDAEDVEDIEQFKDIPDSFVGIPSEKYPLVITFHKFLMMLDGTIGDSYFRRFPEMTKIMDFSVGISGNFRSAVLQSLLRMKEVNYERFCFHYWPHFNSQLTKNLDSSRTFTEIISHIKGGLLAGEAPDGKLSRQEYVSMSNSRASTLSSDERELIYTVFQAYEKKKLQRGEFDLSDFVIDLHLRLKSKSLEGDKMDFVYIDEVQDLAMSQIALFKYICKNVDEGFVFSGDTAQTIARGTDFRFEDIRSVFYNEFIMKSKSDKYVERREKRLLKLAQSVTDLLYQFFPQSVDILKPEISFIYGEAPVLLKPNESAIEIIFGKTAKTGGKVVGFGAEQVILVRDDSAQEGISRDVGNHALVLTILECKGLEFQDVLLYNFFSSSPLKNQWRVVYDFMEKKDLRDSCFPRCFPRFSHARHSILCSELKQLYVAITRTRQRLWICEDSEEFAAPMFDFWKKLGLVQVREMDESFSQTMLMASSPAEWKSRGIKLYQENKYQMATMCFERAGDTNWEKRAKAAGLRATADQLRESNPQEACTILRQAAELFDCIGRAESAAECFCDLGDYERAGRIYFDKCGDPKQAGDCFTSARSYELAAKAYADGNYLLECLSVCTQGSLFELGRQYITKWKQNAPGEKEIEKIEQEFLESCALSYYKLKDFKSMTKYVRAFLSMDSRRNFLKSIGCIDELLLLEEELGNFAEAIEIAKLRGDLPREADLLGKAGHLKEASLLIISFVLHRSLWVTGNRGWPLRPFRQKQMLLKKAMSFAQEESNEFYERIRREVEVLAHEHISLHELLQSLTYSELCKNLTVELISIRRILDAHLDCTTRKFEWEDELQVDMKKHSEDKISLNHVSVGSLMHFWNMWKRNMSNIMQYLKTVGKPDDNEWLEYGEFCLNYFGVRRQVINSNVAYILLNSDAEWVKTTGSIFKQKQQSENQVSIDGRKFASAALSHCQAEVASVSLKVLDTVEALYKLSIRESFSLFCQSICLIDIYQLMKFLTESFKFNDSVERRLENFLRPPITYFKYVFPLDCCKSLVENMISLRKTELSRSLLEEVIVDNISNKGDLTYGQIGRVVMIWLGSGKPTDDLYMKIAKRFEKNFSWRAFIDSLQVSSLRHSGITESRSLGDPSSNTSAEDWKKFSLIDSFHEALRDTYLANWRSYDYVSPDCLIYLVERLLLLVFHSKDYFFTTKYSFVEWLVYLKADMYPDVSSVADTQLSPEIIFDSVVMMVEQFLFNKRETASWIAKSKFDVDQYHPLLALRLVVILCLLHLNSGKYSNVLSHLLDQSHISSQLPMPFIQALRPRRKLNLTQDWFSLNATVEAFRRIGNPLVIVHLRENSPKFACPAIIIDTALTPRIDDITRNLFRKQGSYHQQRPMVEANAPNLCEGLVHNAESLMSIDISAAPDQKMSTGSGTERNPQICSNVSQFKEELEESTSFLTAGLNVKKFLPCGSVNQFGEASSMLDEIKQFDASDIIQTGNLQGIGSLLKSLQSKRPRLEAFLNH</sequence>
<name>A0A068V1X5_COFCA</name>
<feature type="domain" description="DNA2/NAM7 helicase-like C-terminal" evidence="7">
    <location>
        <begin position="550"/>
        <end position="752"/>
    </location>
</feature>
<reference evidence="10" key="1">
    <citation type="journal article" date="2014" name="Science">
        <title>The coffee genome provides insight into the convergent evolution of caffeine biosynthesis.</title>
        <authorList>
            <person name="Denoeud F."/>
            <person name="Carretero-Paulet L."/>
            <person name="Dereeper A."/>
            <person name="Droc G."/>
            <person name="Guyot R."/>
            <person name="Pietrella M."/>
            <person name="Zheng C."/>
            <person name="Alberti A."/>
            <person name="Anthony F."/>
            <person name="Aprea G."/>
            <person name="Aury J.M."/>
            <person name="Bento P."/>
            <person name="Bernard M."/>
            <person name="Bocs S."/>
            <person name="Campa C."/>
            <person name="Cenci A."/>
            <person name="Combes M.C."/>
            <person name="Crouzillat D."/>
            <person name="Da Silva C."/>
            <person name="Daddiego L."/>
            <person name="De Bellis F."/>
            <person name="Dussert S."/>
            <person name="Garsmeur O."/>
            <person name="Gayraud T."/>
            <person name="Guignon V."/>
            <person name="Jahn K."/>
            <person name="Jamilloux V."/>
            <person name="Joet T."/>
            <person name="Labadie K."/>
            <person name="Lan T."/>
            <person name="Leclercq J."/>
            <person name="Lepelley M."/>
            <person name="Leroy T."/>
            <person name="Li L.T."/>
            <person name="Librado P."/>
            <person name="Lopez L."/>
            <person name="Munoz A."/>
            <person name="Noel B."/>
            <person name="Pallavicini A."/>
            <person name="Perrotta G."/>
            <person name="Poncet V."/>
            <person name="Pot D."/>
            <person name="Priyono X."/>
            <person name="Rigoreau M."/>
            <person name="Rouard M."/>
            <person name="Rozas J."/>
            <person name="Tranchant-Dubreuil C."/>
            <person name="VanBuren R."/>
            <person name="Zhang Q."/>
            <person name="Andrade A.C."/>
            <person name="Argout X."/>
            <person name="Bertrand B."/>
            <person name="de Kochko A."/>
            <person name="Graziosi G."/>
            <person name="Henry R.J."/>
            <person name="Jayarama X."/>
            <person name="Ming R."/>
            <person name="Nagai C."/>
            <person name="Rounsley S."/>
            <person name="Sankoff D."/>
            <person name="Giuliano G."/>
            <person name="Albert V.A."/>
            <person name="Wincker P."/>
            <person name="Lashermes P."/>
        </authorList>
    </citation>
    <scope>NUCLEOTIDE SEQUENCE [LARGE SCALE GENOMIC DNA]</scope>
    <source>
        <strain evidence="10">cv. DH200-94</strain>
    </source>
</reference>
<dbReference type="InterPro" id="IPR014016">
    <property type="entry name" value="UvrD-like_ATP-bd"/>
</dbReference>
<dbReference type="Pfam" id="PF13087">
    <property type="entry name" value="AAA_12"/>
    <property type="match status" value="1"/>
</dbReference>
<dbReference type="GO" id="GO:0004386">
    <property type="term" value="F:helicase activity"/>
    <property type="evidence" value="ECO:0007669"/>
    <property type="project" value="UniProtKB-KW"/>
</dbReference>
<dbReference type="InterPro" id="IPR041679">
    <property type="entry name" value="DNA2/NAM7-like_C"/>
</dbReference>
<dbReference type="GO" id="GO:0016787">
    <property type="term" value="F:hydrolase activity"/>
    <property type="evidence" value="ECO:0007669"/>
    <property type="project" value="UniProtKB-KW"/>
</dbReference>
<dbReference type="SUPFAM" id="SSF48452">
    <property type="entry name" value="TPR-like"/>
    <property type="match status" value="1"/>
</dbReference>
<evidence type="ECO:0000256" key="3">
    <source>
        <dbReference type="ARBA" id="ARBA00022806"/>
    </source>
</evidence>
<dbReference type="InterPro" id="IPR047187">
    <property type="entry name" value="SF1_C_Upf1"/>
</dbReference>
<dbReference type="Pfam" id="PF20073">
    <property type="entry name" value="DUF6469"/>
    <property type="match status" value="1"/>
</dbReference>
<evidence type="ECO:0000259" key="5">
    <source>
        <dbReference type="Pfam" id="PF00580"/>
    </source>
</evidence>
<dbReference type="InterPro" id="IPR045529">
    <property type="entry name" value="DUF6469"/>
</dbReference>
<dbReference type="PANTHER" id="PTHR21529">
    <property type="entry name" value="MAMMARY TURMOR VIRUS RECEPTOR HOMOLOG 1, 2 MTVR1, 2"/>
    <property type="match status" value="1"/>
</dbReference>
<organism evidence="9 10">
    <name type="scientific">Coffea canephora</name>
    <name type="common">Robusta coffee</name>
    <dbReference type="NCBI Taxonomy" id="49390"/>
    <lineage>
        <taxon>Eukaryota</taxon>
        <taxon>Viridiplantae</taxon>
        <taxon>Streptophyta</taxon>
        <taxon>Embryophyta</taxon>
        <taxon>Tracheophyta</taxon>
        <taxon>Spermatophyta</taxon>
        <taxon>Magnoliopsida</taxon>
        <taxon>eudicotyledons</taxon>
        <taxon>Gunneridae</taxon>
        <taxon>Pentapetalae</taxon>
        <taxon>asterids</taxon>
        <taxon>lamiids</taxon>
        <taxon>Gentianales</taxon>
        <taxon>Rubiaceae</taxon>
        <taxon>Ixoroideae</taxon>
        <taxon>Gardenieae complex</taxon>
        <taxon>Bertiereae - Coffeeae clade</taxon>
        <taxon>Coffeeae</taxon>
        <taxon>Coffea</taxon>
    </lineage>
</organism>
<dbReference type="EMBL" id="HG739174">
    <property type="protein sequence ID" value="CDP14636.1"/>
    <property type="molecule type" value="Genomic_DNA"/>
</dbReference>
<dbReference type="GO" id="GO:0005694">
    <property type="term" value="C:chromosome"/>
    <property type="evidence" value="ECO:0007669"/>
    <property type="project" value="UniProtKB-ARBA"/>
</dbReference>
<keyword evidence="1" id="KW-0547">Nucleotide-binding</keyword>
<dbReference type="Gramene" id="CDP14636">
    <property type="protein sequence ID" value="CDP14636"/>
    <property type="gene ID" value="GSCOC_T00042014001"/>
</dbReference>
<dbReference type="InterPro" id="IPR027417">
    <property type="entry name" value="P-loop_NTPase"/>
</dbReference>
<dbReference type="CDD" id="cd18808">
    <property type="entry name" value="SF1_C_Upf1"/>
    <property type="match status" value="1"/>
</dbReference>
<dbReference type="PhylomeDB" id="A0A068V1X5"/>
<dbReference type="GO" id="GO:0005524">
    <property type="term" value="F:ATP binding"/>
    <property type="evidence" value="ECO:0007669"/>
    <property type="project" value="UniProtKB-KW"/>
</dbReference>
<evidence type="ECO:0000256" key="1">
    <source>
        <dbReference type="ARBA" id="ARBA00022741"/>
    </source>
</evidence>
<dbReference type="OMA" id="QRRNCIF"/>
<dbReference type="FunFam" id="3.40.50.300:FF:000326">
    <property type="entry name" value="P-loop containing nucleoside triphosphate hydrolase"/>
    <property type="match status" value="1"/>
</dbReference>
<protein>
    <recommendedName>
        <fullName evidence="11">UvrD-like helicase ATP-binding domain-containing protein</fullName>
    </recommendedName>
</protein>
<evidence type="ECO:0000259" key="7">
    <source>
        <dbReference type="Pfam" id="PF13087"/>
    </source>
</evidence>
<dbReference type="InterPro" id="IPR041677">
    <property type="entry name" value="DNA2/NAM7_AAA_11"/>
</dbReference>
<evidence type="ECO:0000259" key="6">
    <source>
        <dbReference type="Pfam" id="PF13086"/>
    </source>
</evidence>
<dbReference type="OrthoDB" id="3156807at2759"/>